<name>A0A6J5PEP3_9CAUD</name>
<protein>
    <submittedName>
        <fullName evidence="1">Uncharacterized protein</fullName>
    </submittedName>
</protein>
<accession>A0A6J5PEP3</accession>
<dbReference type="EMBL" id="LR796844">
    <property type="protein sequence ID" value="CAB4169612.1"/>
    <property type="molecule type" value="Genomic_DNA"/>
</dbReference>
<evidence type="ECO:0000313" key="1">
    <source>
        <dbReference type="EMBL" id="CAB4169612.1"/>
    </source>
</evidence>
<evidence type="ECO:0000313" key="2">
    <source>
        <dbReference type="EMBL" id="CAB4197378.1"/>
    </source>
</evidence>
<reference evidence="1" key="1">
    <citation type="submission" date="2020-05" db="EMBL/GenBank/DDBJ databases">
        <authorList>
            <person name="Chiriac C."/>
            <person name="Salcher M."/>
            <person name="Ghai R."/>
            <person name="Kavagutti S V."/>
        </authorList>
    </citation>
    <scope>NUCLEOTIDE SEQUENCE</scope>
</reference>
<proteinExistence type="predicted"/>
<organism evidence="1">
    <name type="scientific">uncultured Caudovirales phage</name>
    <dbReference type="NCBI Taxonomy" id="2100421"/>
    <lineage>
        <taxon>Viruses</taxon>
        <taxon>Duplodnaviria</taxon>
        <taxon>Heunggongvirae</taxon>
        <taxon>Uroviricota</taxon>
        <taxon>Caudoviricetes</taxon>
        <taxon>Peduoviridae</taxon>
        <taxon>Maltschvirus</taxon>
        <taxon>Maltschvirus maltsch</taxon>
    </lineage>
</organism>
<gene>
    <name evidence="2" type="ORF">UFOVP1305_10</name>
    <name evidence="1" type="ORF">UFOVP896_48</name>
</gene>
<sequence length="82" mass="9191">MIRNTVTFPSGQQAERLSKTMRYTHCCAGVVRSRNGDLAFYATSWHTSERLARNAANRAQVISRFDFARVFPVVIIEKAAAA</sequence>
<dbReference type="EMBL" id="LR797254">
    <property type="protein sequence ID" value="CAB4197378.1"/>
    <property type="molecule type" value="Genomic_DNA"/>
</dbReference>